<dbReference type="InterPro" id="IPR036388">
    <property type="entry name" value="WH-like_DNA-bd_sf"/>
</dbReference>
<dbReference type="Pfam" id="PF00126">
    <property type="entry name" value="HTH_1"/>
    <property type="match status" value="1"/>
</dbReference>
<dbReference type="GO" id="GO:0003677">
    <property type="term" value="F:DNA binding"/>
    <property type="evidence" value="ECO:0007669"/>
    <property type="project" value="UniProtKB-KW"/>
</dbReference>
<dbReference type="SUPFAM" id="SSF46785">
    <property type="entry name" value="Winged helix' DNA-binding domain"/>
    <property type="match status" value="1"/>
</dbReference>
<dbReference type="RefSeq" id="WP_322133924.1">
    <property type="nucleotide sequence ID" value="NZ_CP085036.1"/>
</dbReference>
<proteinExistence type="inferred from homology"/>
<evidence type="ECO:0000256" key="4">
    <source>
        <dbReference type="ARBA" id="ARBA00023163"/>
    </source>
</evidence>
<comment type="similarity">
    <text evidence="1">Belongs to the LysR transcriptional regulatory family.</text>
</comment>
<dbReference type="Gene3D" id="3.40.190.290">
    <property type="match status" value="1"/>
</dbReference>
<gene>
    <name evidence="6" type="ORF">M2152_001798</name>
</gene>
<evidence type="ECO:0000259" key="5">
    <source>
        <dbReference type="PROSITE" id="PS50931"/>
    </source>
</evidence>
<dbReference type="Gene3D" id="1.10.10.10">
    <property type="entry name" value="Winged helix-like DNA-binding domain superfamily/Winged helix DNA-binding domain"/>
    <property type="match status" value="1"/>
</dbReference>
<keyword evidence="3 6" id="KW-0238">DNA-binding</keyword>
<dbReference type="EMBL" id="JARXVQ010000001">
    <property type="protein sequence ID" value="MDH6181616.1"/>
    <property type="molecule type" value="Genomic_DNA"/>
</dbReference>
<dbReference type="Proteomes" id="UP001160142">
    <property type="component" value="Unassembled WGS sequence"/>
</dbReference>
<name>A0ABT6KP90_9MICO</name>
<dbReference type="InterPro" id="IPR050950">
    <property type="entry name" value="HTH-type_LysR_regulators"/>
</dbReference>
<evidence type="ECO:0000256" key="1">
    <source>
        <dbReference type="ARBA" id="ARBA00009437"/>
    </source>
</evidence>
<dbReference type="InterPro" id="IPR005119">
    <property type="entry name" value="LysR_subst-bd"/>
</dbReference>
<feature type="domain" description="HTH lysR-type" evidence="5">
    <location>
        <begin position="1"/>
        <end position="58"/>
    </location>
</feature>
<dbReference type="PRINTS" id="PR00039">
    <property type="entry name" value="HTHLYSR"/>
</dbReference>
<accession>A0ABT6KP90</accession>
<sequence>MEIRHLECFVAVAEEANFTKAAARLHVVQSAVSASVKALEREFGAILFARNSRTVMLTTEGKTLLPLARKVIAAAEETLDAVASLRGTVRGTVAVGLLATRDFLGIPDALVAFRHKHPDVVVTARTSPTGGLGIMEALLAETLDVSLVVLPLPPHPDIEFDELVAGQLMLAVGEGHPLATRENITTQDLDGLDLVMLPPGFSLRMSIESELAKLGIRYRTTIEIADQALVTEYIRAGLGAGFVAQHDAALVPGLVTLPVRGLDLRWSAAIATKRGRHRSAATLAMMEELRQRAIRLAHDSPHMSAVASG</sequence>
<keyword evidence="4" id="KW-0804">Transcription</keyword>
<keyword evidence="7" id="KW-1185">Reference proteome</keyword>
<dbReference type="PROSITE" id="PS50931">
    <property type="entry name" value="HTH_LYSR"/>
    <property type="match status" value="1"/>
</dbReference>
<evidence type="ECO:0000313" key="6">
    <source>
        <dbReference type="EMBL" id="MDH6181616.1"/>
    </source>
</evidence>
<keyword evidence="2" id="KW-0805">Transcription regulation</keyword>
<reference evidence="6 7" key="1">
    <citation type="submission" date="2023-04" db="EMBL/GenBank/DDBJ databases">
        <title>Genome Encyclopedia of Bacteria and Archaea VI: Functional Genomics of Type Strains.</title>
        <authorList>
            <person name="Whitman W."/>
        </authorList>
    </citation>
    <scope>NUCLEOTIDE SEQUENCE [LARGE SCALE GENOMIC DNA]</scope>
    <source>
        <strain evidence="6 7">SG_E_30_P1</strain>
    </source>
</reference>
<evidence type="ECO:0000313" key="7">
    <source>
        <dbReference type="Proteomes" id="UP001160142"/>
    </source>
</evidence>
<protein>
    <submittedName>
        <fullName evidence="6">DNA-binding transcriptional LysR family regulator</fullName>
    </submittedName>
</protein>
<organism evidence="6 7">
    <name type="scientific">Antiquaquibacter oligotrophicus</name>
    <dbReference type="NCBI Taxonomy" id="2880260"/>
    <lineage>
        <taxon>Bacteria</taxon>
        <taxon>Bacillati</taxon>
        <taxon>Actinomycetota</taxon>
        <taxon>Actinomycetes</taxon>
        <taxon>Micrococcales</taxon>
        <taxon>Microbacteriaceae</taxon>
        <taxon>Antiquaquibacter</taxon>
    </lineage>
</organism>
<dbReference type="SUPFAM" id="SSF53850">
    <property type="entry name" value="Periplasmic binding protein-like II"/>
    <property type="match status" value="1"/>
</dbReference>
<dbReference type="Pfam" id="PF03466">
    <property type="entry name" value="LysR_substrate"/>
    <property type="match status" value="1"/>
</dbReference>
<dbReference type="PANTHER" id="PTHR30419">
    <property type="entry name" value="HTH-TYPE TRANSCRIPTIONAL REGULATOR YBHD"/>
    <property type="match status" value="1"/>
</dbReference>
<evidence type="ECO:0000256" key="3">
    <source>
        <dbReference type="ARBA" id="ARBA00023125"/>
    </source>
</evidence>
<comment type="caution">
    <text evidence="6">The sequence shown here is derived from an EMBL/GenBank/DDBJ whole genome shotgun (WGS) entry which is preliminary data.</text>
</comment>
<evidence type="ECO:0000256" key="2">
    <source>
        <dbReference type="ARBA" id="ARBA00023015"/>
    </source>
</evidence>
<dbReference type="InterPro" id="IPR000847">
    <property type="entry name" value="LysR_HTH_N"/>
</dbReference>
<dbReference type="CDD" id="cd05466">
    <property type="entry name" value="PBP2_LTTR_substrate"/>
    <property type="match status" value="1"/>
</dbReference>
<dbReference type="InterPro" id="IPR036390">
    <property type="entry name" value="WH_DNA-bd_sf"/>
</dbReference>